<dbReference type="Proteomes" id="UP001140206">
    <property type="component" value="Chromosome 1"/>
</dbReference>
<dbReference type="AlphaFoldDB" id="A0AAV8GSQ3"/>
<comment type="caution">
    <text evidence="4">The sequence shown here is derived from an EMBL/GenBank/DDBJ whole genome shotgun (WGS) entry which is preliminary data.</text>
</comment>
<accession>A0AAV8GSQ3</accession>
<reference evidence="4" key="1">
    <citation type="submission" date="2022-08" db="EMBL/GenBank/DDBJ databases">
        <authorList>
            <person name="Marques A."/>
        </authorList>
    </citation>
    <scope>NUCLEOTIDE SEQUENCE</scope>
    <source>
        <strain evidence="4">RhyPub2mFocal</strain>
        <tissue evidence="4">Leaves</tissue>
    </source>
</reference>
<dbReference type="InterPro" id="IPR000407">
    <property type="entry name" value="GDA1_CD39_NTPase"/>
</dbReference>
<dbReference type="PANTHER" id="PTHR11782:SF82">
    <property type="entry name" value="APYRASE 3-RELATED"/>
    <property type="match status" value="1"/>
</dbReference>
<dbReference type="Gene3D" id="3.30.420.40">
    <property type="match status" value="1"/>
</dbReference>
<comment type="similarity">
    <text evidence="1">Belongs to the GDA1/CD39 NTPase family.</text>
</comment>
<dbReference type="Pfam" id="PF01150">
    <property type="entry name" value="GDA1_CD39"/>
    <property type="match status" value="1"/>
</dbReference>
<keyword evidence="3" id="KW-0732">Signal</keyword>
<feature type="signal peptide" evidence="3">
    <location>
        <begin position="1"/>
        <end position="34"/>
    </location>
</feature>
<name>A0AAV8GSQ3_9POAL</name>
<evidence type="ECO:0000313" key="4">
    <source>
        <dbReference type="EMBL" id="KAJ4807370.1"/>
    </source>
</evidence>
<evidence type="ECO:0000256" key="1">
    <source>
        <dbReference type="ARBA" id="ARBA00009283"/>
    </source>
</evidence>
<dbReference type="GO" id="GO:0017110">
    <property type="term" value="F:nucleoside diphosphate phosphatase activity"/>
    <property type="evidence" value="ECO:0007669"/>
    <property type="project" value="TreeGrafter"/>
</dbReference>
<dbReference type="GO" id="GO:0009134">
    <property type="term" value="P:nucleoside diphosphate catabolic process"/>
    <property type="evidence" value="ECO:0007669"/>
    <property type="project" value="TreeGrafter"/>
</dbReference>
<evidence type="ECO:0000256" key="2">
    <source>
        <dbReference type="ARBA" id="ARBA00022801"/>
    </source>
</evidence>
<gene>
    <name evidence="4" type="ORF">LUZ62_019936</name>
</gene>
<dbReference type="EMBL" id="JAMFTS010000001">
    <property type="protein sequence ID" value="KAJ4807370.1"/>
    <property type="molecule type" value="Genomic_DNA"/>
</dbReference>
<evidence type="ECO:0000256" key="3">
    <source>
        <dbReference type="SAM" id="SignalP"/>
    </source>
</evidence>
<proteinExistence type="inferred from homology"/>
<keyword evidence="5" id="KW-1185">Reference proteome</keyword>
<dbReference type="Gene3D" id="3.30.420.150">
    <property type="entry name" value="Exopolyphosphatase. Domain 2"/>
    <property type="match status" value="1"/>
</dbReference>
<dbReference type="PANTHER" id="PTHR11782">
    <property type="entry name" value="ADENOSINE/GUANOSINE DIPHOSPHATASE"/>
    <property type="match status" value="1"/>
</dbReference>
<feature type="chain" id="PRO_5043787538" evidence="3">
    <location>
        <begin position="35"/>
        <end position="476"/>
    </location>
</feature>
<protein>
    <submittedName>
        <fullName evidence="4">Ectonucleoside triphosphate diphosphohydrolase 5</fullName>
    </submittedName>
</protein>
<dbReference type="GO" id="GO:0016020">
    <property type="term" value="C:membrane"/>
    <property type="evidence" value="ECO:0007669"/>
    <property type="project" value="TreeGrafter"/>
</dbReference>
<organism evidence="4 5">
    <name type="scientific">Rhynchospora pubera</name>
    <dbReference type="NCBI Taxonomy" id="906938"/>
    <lineage>
        <taxon>Eukaryota</taxon>
        <taxon>Viridiplantae</taxon>
        <taxon>Streptophyta</taxon>
        <taxon>Embryophyta</taxon>
        <taxon>Tracheophyta</taxon>
        <taxon>Spermatophyta</taxon>
        <taxon>Magnoliopsida</taxon>
        <taxon>Liliopsida</taxon>
        <taxon>Poales</taxon>
        <taxon>Cyperaceae</taxon>
        <taxon>Cyperoideae</taxon>
        <taxon>Rhynchosporeae</taxon>
        <taxon>Rhynchospora</taxon>
    </lineage>
</organism>
<evidence type="ECO:0000313" key="5">
    <source>
        <dbReference type="Proteomes" id="UP001140206"/>
    </source>
</evidence>
<keyword evidence="2" id="KW-0378">Hydrolase</keyword>
<sequence length="476" mass="52335">MLILSISKTMAKAGVTSTSLLALLLLLFVKFCASDTSILNRKAAPRGRVVSEDGRYVIVFHAGGVFTMVHVFRFDENANLLKINGSLEVFHQAQKTISSYAEDPAAILSFVAPLLEKAIYAVPTNLQPETPVIFGAYDELYLLGEEKYEKILDVVRGLFSESPLLYKAEWVNILPAATQGAYLWESINYLMGNVGGDYSKTVAVLNQESASVQMAYAVSAKAAANAPKFPGVEEYITAHHIQSNNYYLYSHGYFPFGAYSVRTAILKYTNDSYTYCVTNGYNVQYNYYGEMYNVRAAPSGSSYEKCRANVLQALHLDATCYVENCTFDGAWNGGGGAGLEKIYLTNGFQNTGADVGITTHSKPSTDLRLLEYEKFAKVACGASTFEDAHNLFPSVPLFDLPYLCMDLVYVYTVLVDGFGIDPTKLVTAADSVPYGDSSMRIQWALGLALELISSNHTKMQDITNVFAPSRTFVQIV</sequence>